<accession>A0A439DHT9</accession>
<evidence type="ECO:0000313" key="3">
    <source>
        <dbReference type="Proteomes" id="UP000286045"/>
    </source>
</evidence>
<comment type="caution">
    <text evidence="2">The sequence shown here is derived from an EMBL/GenBank/DDBJ whole genome shotgun (WGS) entry which is preliminary data.</text>
</comment>
<organism evidence="2 3">
    <name type="scientific">Xylaria grammica</name>
    <dbReference type="NCBI Taxonomy" id="363999"/>
    <lineage>
        <taxon>Eukaryota</taxon>
        <taxon>Fungi</taxon>
        <taxon>Dikarya</taxon>
        <taxon>Ascomycota</taxon>
        <taxon>Pezizomycotina</taxon>
        <taxon>Sordariomycetes</taxon>
        <taxon>Xylariomycetidae</taxon>
        <taxon>Xylariales</taxon>
        <taxon>Xylariaceae</taxon>
        <taxon>Xylaria</taxon>
    </lineage>
</organism>
<feature type="region of interest" description="Disordered" evidence="1">
    <location>
        <begin position="141"/>
        <end position="166"/>
    </location>
</feature>
<protein>
    <submittedName>
        <fullName evidence="2">Uncharacterized protein</fullName>
    </submittedName>
</protein>
<feature type="region of interest" description="Disordered" evidence="1">
    <location>
        <begin position="1"/>
        <end position="88"/>
    </location>
</feature>
<evidence type="ECO:0000256" key="1">
    <source>
        <dbReference type="SAM" id="MobiDB-lite"/>
    </source>
</evidence>
<dbReference type="EMBL" id="RYZI01000016">
    <property type="protein sequence ID" value="RWA13965.1"/>
    <property type="molecule type" value="Genomic_DNA"/>
</dbReference>
<dbReference type="Proteomes" id="UP000286045">
    <property type="component" value="Unassembled WGS sequence"/>
</dbReference>
<name>A0A439DHT9_9PEZI</name>
<gene>
    <name evidence="2" type="ORF">EKO27_g1116</name>
</gene>
<keyword evidence="3" id="KW-1185">Reference proteome</keyword>
<sequence>MSQPNVEHSAREIPRPASAAHMNVQRPVGSNDHSLNLLSEGGAEKRRPLPSKRGAPDDPADLGDFMPPKRKLPFPPSERAKAQTMNSEAQFEAVIDPSLSSHHYQGSQPESSGQPFLKTDSILDEPLCARPDVPKRVTTKRRASQATTVSATSTTSSCPAGNEHTRTAKVPSHWTLEVDEDMILQLDIGEIVDARLQQGDAKLLDTLNGELLIKMAVTNEKLFEEVRRILES</sequence>
<feature type="compositionally biased region" description="Low complexity" evidence="1">
    <location>
        <begin position="144"/>
        <end position="157"/>
    </location>
</feature>
<dbReference type="AlphaFoldDB" id="A0A439DHT9"/>
<reference evidence="2 3" key="1">
    <citation type="submission" date="2018-12" db="EMBL/GenBank/DDBJ databases">
        <title>Draft genome sequence of Xylaria grammica IHI A82.</title>
        <authorList>
            <person name="Buettner E."/>
            <person name="Kellner H."/>
        </authorList>
    </citation>
    <scope>NUCLEOTIDE SEQUENCE [LARGE SCALE GENOMIC DNA]</scope>
    <source>
        <strain evidence="2 3">IHI A82</strain>
    </source>
</reference>
<proteinExistence type="predicted"/>
<evidence type="ECO:0000313" key="2">
    <source>
        <dbReference type="EMBL" id="RWA13965.1"/>
    </source>
</evidence>